<dbReference type="GO" id="GO:0016887">
    <property type="term" value="F:ATP hydrolysis activity"/>
    <property type="evidence" value="ECO:0007669"/>
    <property type="project" value="InterPro"/>
</dbReference>
<evidence type="ECO:0000259" key="43">
    <source>
        <dbReference type="PROSITE" id="PS50929"/>
    </source>
</evidence>
<evidence type="ECO:0000313" key="45">
    <source>
        <dbReference type="Proteomes" id="UP001159042"/>
    </source>
</evidence>
<evidence type="ECO:0000256" key="15">
    <source>
        <dbReference type="ARBA" id="ARBA00022692"/>
    </source>
</evidence>
<dbReference type="GO" id="GO:0005741">
    <property type="term" value="C:mitochondrial outer membrane"/>
    <property type="evidence" value="ECO:0007669"/>
    <property type="project" value="UniProtKB-SubCell"/>
</dbReference>
<keyword evidence="17" id="KW-0967">Endosome</keyword>
<evidence type="ECO:0000256" key="40">
    <source>
        <dbReference type="ARBA" id="ARBA00049398"/>
    </source>
</evidence>
<dbReference type="Pfam" id="PF00005">
    <property type="entry name" value="ABC_tran"/>
    <property type="match status" value="1"/>
</dbReference>
<evidence type="ECO:0000256" key="21">
    <source>
        <dbReference type="ARBA" id="ARBA00022967"/>
    </source>
</evidence>
<dbReference type="Gene3D" id="3.40.50.300">
    <property type="entry name" value="P-loop containing nucleotide triphosphate hydrolases"/>
    <property type="match status" value="1"/>
</dbReference>
<dbReference type="GO" id="GO:0005524">
    <property type="term" value="F:ATP binding"/>
    <property type="evidence" value="ECO:0007669"/>
    <property type="project" value="UniProtKB-KW"/>
</dbReference>
<keyword evidence="21" id="KW-1278">Translocase</keyword>
<keyword evidence="45" id="KW-1185">Reference proteome</keyword>
<dbReference type="EC" id="7.6.2.5" evidence="30"/>
<evidence type="ECO:0000256" key="26">
    <source>
        <dbReference type="ARBA" id="ARBA00023157"/>
    </source>
</evidence>
<dbReference type="InterPro" id="IPR017871">
    <property type="entry name" value="ABC_transporter-like_CS"/>
</dbReference>
<evidence type="ECO:0000256" key="9">
    <source>
        <dbReference type="ARBA" id="ARBA00004653"/>
    </source>
</evidence>
<comment type="catalytic activity">
    <reaction evidence="39">
        <text>coproporphyrin III(in) + ATP + H2O = coproporphyrin III(out) + ADP + phosphate + H(+)</text>
        <dbReference type="Rhea" id="RHEA:66664"/>
        <dbReference type="ChEBI" id="CHEBI:15377"/>
        <dbReference type="ChEBI" id="CHEBI:15378"/>
        <dbReference type="ChEBI" id="CHEBI:30616"/>
        <dbReference type="ChEBI" id="CHEBI:43474"/>
        <dbReference type="ChEBI" id="CHEBI:131725"/>
        <dbReference type="ChEBI" id="CHEBI:456216"/>
    </reaction>
    <physiologicalReaction direction="left-to-right" evidence="39">
        <dbReference type="Rhea" id="RHEA:66665"/>
    </physiologicalReaction>
</comment>
<evidence type="ECO:0000256" key="19">
    <source>
        <dbReference type="ARBA" id="ARBA00022824"/>
    </source>
</evidence>
<evidence type="ECO:0000256" key="6">
    <source>
        <dbReference type="ARBA" id="ARBA00004477"/>
    </source>
</evidence>
<feature type="transmembrane region" description="Helical" evidence="41">
    <location>
        <begin position="165"/>
        <end position="183"/>
    </location>
</feature>
<dbReference type="AlphaFoldDB" id="A0AAV8VSG5"/>
<feature type="transmembrane region" description="Helical" evidence="41">
    <location>
        <begin position="433"/>
        <end position="455"/>
    </location>
</feature>
<comment type="catalytic activity">
    <reaction evidence="36">
        <text>protoporphyrin IX(in) + ATP + H2O = protoporphyrin IX(out) + ADP + phosphate + H(+)</text>
        <dbReference type="Rhea" id="RHEA:61336"/>
        <dbReference type="ChEBI" id="CHEBI:15377"/>
        <dbReference type="ChEBI" id="CHEBI:15378"/>
        <dbReference type="ChEBI" id="CHEBI:30616"/>
        <dbReference type="ChEBI" id="CHEBI:43474"/>
        <dbReference type="ChEBI" id="CHEBI:57306"/>
        <dbReference type="ChEBI" id="CHEBI:456216"/>
    </reaction>
    <physiologicalReaction direction="left-to-right" evidence="36">
        <dbReference type="Rhea" id="RHEA:61337"/>
    </physiologicalReaction>
</comment>
<evidence type="ECO:0000256" key="23">
    <source>
        <dbReference type="ARBA" id="ARBA00023034"/>
    </source>
</evidence>
<dbReference type="GO" id="GO:0020037">
    <property type="term" value="F:heme binding"/>
    <property type="evidence" value="ECO:0007669"/>
    <property type="project" value="TreeGrafter"/>
</dbReference>
<comment type="catalytic activity">
    <reaction evidence="33">
        <text>heme b(in) + ATP + H2O = heme b(out) + ADP + phosphate + H(+)</text>
        <dbReference type="Rhea" id="RHEA:19261"/>
        <dbReference type="ChEBI" id="CHEBI:15377"/>
        <dbReference type="ChEBI" id="CHEBI:15378"/>
        <dbReference type="ChEBI" id="CHEBI:30616"/>
        <dbReference type="ChEBI" id="CHEBI:43474"/>
        <dbReference type="ChEBI" id="CHEBI:60344"/>
        <dbReference type="ChEBI" id="CHEBI:456216"/>
        <dbReference type="EC" id="7.6.2.5"/>
    </reaction>
    <physiologicalReaction direction="left-to-right" evidence="33">
        <dbReference type="Rhea" id="RHEA:19262"/>
    </physiologicalReaction>
</comment>
<sequence>MQHEEADSFYAFYTTKTSFSVERVHRTMVNITYCPPGLHIWDVWVDNGTSQCFMDTLSSSILAGFILVAGTIQLCMYRKYGTEVSPNHLSKSKLYHLQIFLTLLLPVLEVVRFALQATVYQDKAIYGYMIVSLVLTVFTYPYSLCIVRVERHYLLPSVPTRGHGIVLLIFWTLIFISENLAFINLGQKLWWFRLRNLTDQIEMALFVLRYVSCLLIFLLGLKAPGIMQNVDYFSLNDQQRSIGGQRVMLHQAPSSVDLNKKQKLKVAFENISVNVKFKERREENASTWKNFWKKMRILFPFMWPRKDALLQLRVVICFVLLAGGRVVNLYVPIYQKLIVESMDGSQEKMVFRWDWILVYVAFKFLQGGGTGGMGLLNNLRSFLWIRIQQYTTREVEVELFRHLHSLSLRWHLGRKTGEVLRVMDRGTDSINNLLNYIVFSIVPTIIDIIVAIVYFIAAFNIWFGVIVFITMTLYIILTVAITEWRTKYQRRMNLADNETRARSVDSLLNFETVKYYGAEQYEVEAFREAVLKYQKEEFKSSITLNILNTVQNSIICAGLLAGSLLCVYIVVEEHTLKAGDYVLFATYIVQLYVPLNWFGTYYRAIQKNFVDMENMFDLLREEQEVIDAPGAGPISVRRGAVEFNNVTFGYLPERLVLKNVTFSVPAGKTVALVGPSGSGKSTVIRLLFRFYDVETGSIIIDGQNIKTVTQESLRRSIGVVPQDTVLFNNTIKYNIKYGRLTATDAEVIEAARGGDIHDKILQFPEGYETQVGERGLRLSGGEKQRVAIARTLLKAPAIILLDEATSALDTQTERNIQDSLERMCTNRTTIIVAHRLSTIIHADEILVLQEGEIVERGRHEHLIGQEGVYANMWRQQLESRENSSADNSLEKSAA</sequence>
<feature type="transmembrane region" description="Helical" evidence="41">
    <location>
        <begin position="125"/>
        <end position="144"/>
    </location>
</feature>
<evidence type="ECO:0000256" key="8">
    <source>
        <dbReference type="ARBA" id="ARBA00004651"/>
    </source>
</evidence>
<keyword evidence="26" id="KW-1015">Disulfide bond</keyword>
<feature type="domain" description="ABC transmembrane type-1" evidence="43">
    <location>
        <begin position="315"/>
        <end position="607"/>
    </location>
</feature>
<comment type="subunit">
    <text evidence="11">Homodimer.</text>
</comment>
<keyword evidence="14" id="KW-0964">Secreted</keyword>
<evidence type="ECO:0000256" key="5">
    <source>
        <dbReference type="ARBA" id="ARBA00004414"/>
    </source>
</evidence>
<name>A0AAV8VSG5_9CUCU</name>
<dbReference type="PROSITE" id="PS50893">
    <property type="entry name" value="ABC_TRANSPORTER_2"/>
    <property type="match status" value="1"/>
</dbReference>
<comment type="catalytic activity">
    <reaction evidence="34">
        <text>coproporphyrinogen III(in) + ATP + H2O = coproporphyrinogen III(out) + ADP + phosphate + H(+)</text>
        <dbReference type="Rhea" id="RHEA:66680"/>
        <dbReference type="ChEBI" id="CHEBI:15377"/>
        <dbReference type="ChEBI" id="CHEBI:15378"/>
        <dbReference type="ChEBI" id="CHEBI:30616"/>
        <dbReference type="ChEBI" id="CHEBI:43474"/>
        <dbReference type="ChEBI" id="CHEBI:57309"/>
        <dbReference type="ChEBI" id="CHEBI:456216"/>
    </reaction>
    <physiologicalReaction direction="left-to-right" evidence="34">
        <dbReference type="Rhea" id="RHEA:66681"/>
    </physiologicalReaction>
</comment>
<dbReference type="GO" id="GO:0005576">
    <property type="term" value="C:extracellular region"/>
    <property type="evidence" value="ECO:0007669"/>
    <property type="project" value="UniProtKB-SubCell"/>
</dbReference>
<evidence type="ECO:0000256" key="10">
    <source>
        <dbReference type="ARBA" id="ARBA00004656"/>
    </source>
</evidence>
<evidence type="ECO:0000256" key="1">
    <source>
        <dbReference type="ARBA" id="ARBA00004146"/>
    </source>
</evidence>
<protein>
    <recommendedName>
        <fullName evidence="31">ATP-binding cassette sub-family B member 6</fullName>
        <ecNumber evidence="30">7.6.2.5</ecNumber>
    </recommendedName>
    <alternativeName>
        <fullName evidence="32">ABC-type heme transporter ABCB6</fullName>
    </alternativeName>
</protein>
<feature type="transmembrane region" description="Helical" evidence="41">
    <location>
        <begin position="549"/>
        <end position="570"/>
    </location>
</feature>
<dbReference type="GO" id="GO:0015439">
    <property type="term" value="F:ABC-type heme transporter activity"/>
    <property type="evidence" value="ECO:0007669"/>
    <property type="project" value="UniProtKB-EC"/>
</dbReference>
<keyword evidence="13" id="KW-1003">Cell membrane</keyword>
<evidence type="ECO:0000256" key="28">
    <source>
        <dbReference type="ARBA" id="ARBA00024320"/>
    </source>
</evidence>
<comment type="catalytic activity">
    <reaction evidence="37">
        <text>pheophorbide a(in) + ATP + H2O = pheophorbide a(out) + ADP + phosphate + H(+)</text>
        <dbReference type="Rhea" id="RHEA:61360"/>
        <dbReference type="ChEBI" id="CHEBI:15377"/>
        <dbReference type="ChEBI" id="CHEBI:15378"/>
        <dbReference type="ChEBI" id="CHEBI:30616"/>
        <dbReference type="ChEBI" id="CHEBI:43474"/>
        <dbReference type="ChEBI" id="CHEBI:58687"/>
        <dbReference type="ChEBI" id="CHEBI:456216"/>
    </reaction>
    <physiologicalReaction direction="left-to-right" evidence="37">
        <dbReference type="Rhea" id="RHEA:61361"/>
    </physiologicalReaction>
</comment>
<feature type="transmembrane region" description="Helical" evidence="41">
    <location>
        <begin position="461"/>
        <end position="482"/>
    </location>
</feature>
<feature type="domain" description="ABC transporter" evidence="42">
    <location>
        <begin position="641"/>
        <end position="875"/>
    </location>
</feature>
<keyword evidence="12" id="KW-0813">Transport</keyword>
<feature type="transmembrane region" description="Helical" evidence="41">
    <location>
        <begin position="312"/>
        <end position="335"/>
    </location>
</feature>
<evidence type="ECO:0000256" key="36">
    <source>
        <dbReference type="ARBA" id="ARBA00048309"/>
    </source>
</evidence>
<evidence type="ECO:0000313" key="44">
    <source>
        <dbReference type="EMBL" id="KAJ8917248.1"/>
    </source>
</evidence>
<evidence type="ECO:0000256" key="32">
    <source>
        <dbReference type="ARBA" id="ARBA00031413"/>
    </source>
</evidence>
<dbReference type="GO" id="GO:0031901">
    <property type="term" value="C:early endosome membrane"/>
    <property type="evidence" value="ECO:0007669"/>
    <property type="project" value="UniProtKB-SubCell"/>
</dbReference>
<keyword evidence="23" id="KW-0333">Golgi apparatus</keyword>
<evidence type="ECO:0000256" key="33">
    <source>
        <dbReference type="ARBA" id="ARBA00047649"/>
    </source>
</evidence>
<dbReference type="EMBL" id="JANEYG010000034">
    <property type="protein sequence ID" value="KAJ8917248.1"/>
    <property type="molecule type" value="Genomic_DNA"/>
</dbReference>
<dbReference type="InterPro" id="IPR032410">
    <property type="entry name" value="ABCB6_N"/>
</dbReference>
<dbReference type="SUPFAM" id="SSF90123">
    <property type="entry name" value="ABC transporter transmembrane region"/>
    <property type="match status" value="1"/>
</dbReference>
<keyword evidence="18" id="KW-1000">Mitochondrion outer membrane</keyword>
<keyword evidence="25 41" id="KW-0472">Membrane</keyword>
<keyword evidence="16" id="KW-0547">Nucleotide-binding</keyword>
<evidence type="ECO:0000256" key="35">
    <source>
        <dbReference type="ARBA" id="ARBA00047789"/>
    </source>
</evidence>
<keyword evidence="24" id="KW-0496">Mitochondrion</keyword>
<feature type="transmembrane region" description="Helical" evidence="41">
    <location>
        <begin position="57"/>
        <end position="77"/>
    </location>
</feature>
<dbReference type="CDD" id="cd03253">
    <property type="entry name" value="ABCC_ATM1_transporter"/>
    <property type="match status" value="1"/>
</dbReference>
<comment type="similarity">
    <text evidence="29">Belongs to the ABC transporter superfamily. ABCB family. Heavy Metal importer (TC 3.A.1.210) subfamily.</text>
</comment>
<evidence type="ECO:0000256" key="27">
    <source>
        <dbReference type="ARBA" id="ARBA00023228"/>
    </source>
</evidence>
<evidence type="ECO:0000256" key="4">
    <source>
        <dbReference type="ARBA" id="ARBA00004374"/>
    </source>
</evidence>
<keyword evidence="27" id="KW-0458">Lysosome</keyword>
<dbReference type="GO" id="GO:0000139">
    <property type="term" value="C:Golgi membrane"/>
    <property type="evidence" value="ECO:0007669"/>
    <property type="project" value="UniProtKB-SubCell"/>
</dbReference>
<comment type="catalytic activity">
    <reaction evidence="40">
        <text>coproporphyrin I(in) + ATP + H2O = coproporphyrin I(out) + ADP + phosphate + H(+)</text>
        <dbReference type="Rhea" id="RHEA:66768"/>
        <dbReference type="ChEBI" id="CHEBI:15377"/>
        <dbReference type="ChEBI" id="CHEBI:15378"/>
        <dbReference type="ChEBI" id="CHEBI:30616"/>
        <dbReference type="ChEBI" id="CHEBI:43474"/>
        <dbReference type="ChEBI" id="CHEBI:167478"/>
        <dbReference type="ChEBI" id="CHEBI:456216"/>
    </reaction>
    <physiologicalReaction direction="left-to-right" evidence="40">
        <dbReference type="Rhea" id="RHEA:66769"/>
    </physiologicalReaction>
</comment>
<evidence type="ECO:0000256" key="14">
    <source>
        <dbReference type="ARBA" id="ARBA00022525"/>
    </source>
</evidence>
<dbReference type="GO" id="GO:0032585">
    <property type="term" value="C:multivesicular body membrane"/>
    <property type="evidence" value="ECO:0007669"/>
    <property type="project" value="UniProtKB-SubCell"/>
</dbReference>
<evidence type="ECO:0000256" key="3">
    <source>
        <dbReference type="ARBA" id="ARBA00004337"/>
    </source>
</evidence>
<comment type="caution">
    <text evidence="44">The sequence shown here is derived from an EMBL/GenBank/DDBJ whole genome shotgun (WGS) entry which is preliminary data.</text>
</comment>
<organism evidence="44 45">
    <name type="scientific">Exocentrus adspersus</name>
    <dbReference type="NCBI Taxonomy" id="1586481"/>
    <lineage>
        <taxon>Eukaryota</taxon>
        <taxon>Metazoa</taxon>
        <taxon>Ecdysozoa</taxon>
        <taxon>Arthropoda</taxon>
        <taxon>Hexapoda</taxon>
        <taxon>Insecta</taxon>
        <taxon>Pterygota</taxon>
        <taxon>Neoptera</taxon>
        <taxon>Endopterygota</taxon>
        <taxon>Coleoptera</taxon>
        <taxon>Polyphaga</taxon>
        <taxon>Cucujiformia</taxon>
        <taxon>Chrysomeloidea</taxon>
        <taxon>Cerambycidae</taxon>
        <taxon>Lamiinae</taxon>
        <taxon>Acanthocinini</taxon>
        <taxon>Exocentrus</taxon>
    </lineage>
</organism>
<accession>A0AAV8VSG5</accession>
<dbReference type="InterPro" id="IPR036640">
    <property type="entry name" value="ABC1_TM_sf"/>
</dbReference>
<evidence type="ECO:0000256" key="38">
    <source>
        <dbReference type="ARBA" id="ARBA00048510"/>
    </source>
</evidence>
<evidence type="ECO:0000256" key="41">
    <source>
        <dbReference type="SAM" id="Phobius"/>
    </source>
</evidence>
<dbReference type="Pfam" id="PF00664">
    <property type="entry name" value="ABC_membrane"/>
    <property type="match status" value="1"/>
</dbReference>
<dbReference type="Proteomes" id="UP001159042">
    <property type="component" value="Unassembled WGS sequence"/>
</dbReference>
<dbReference type="GO" id="GO:0005886">
    <property type="term" value="C:plasma membrane"/>
    <property type="evidence" value="ECO:0007669"/>
    <property type="project" value="UniProtKB-SubCell"/>
</dbReference>
<evidence type="ECO:0000256" key="17">
    <source>
        <dbReference type="ARBA" id="ARBA00022753"/>
    </source>
</evidence>
<keyword evidence="15 41" id="KW-0812">Transmembrane</keyword>
<reference evidence="44 45" key="1">
    <citation type="journal article" date="2023" name="Insect Mol. Biol.">
        <title>Genome sequencing provides insights into the evolution of gene families encoding plant cell wall-degrading enzymes in longhorned beetles.</title>
        <authorList>
            <person name="Shin N.R."/>
            <person name="Okamura Y."/>
            <person name="Kirsch R."/>
            <person name="Pauchet Y."/>
        </authorList>
    </citation>
    <scope>NUCLEOTIDE SEQUENCE [LARGE SCALE GENOMIC DNA]</scope>
    <source>
        <strain evidence="44">EAD_L_NR</strain>
    </source>
</reference>
<keyword evidence="19" id="KW-0256">Endoplasmic reticulum</keyword>
<dbReference type="Gene3D" id="1.20.1560.10">
    <property type="entry name" value="ABC transporter type 1, transmembrane domain"/>
    <property type="match status" value="1"/>
</dbReference>
<dbReference type="PROSITE" id="PS50929">
    <property type="entry name" value="ABC_TM1F"/>
    <property type="match status" value="1"/>
</dbReference>
<dbReference type="InterPro" id="IPR011527">
    <property type="entry name" value="ABC1_TM_dom"/>
</dbReference>
<evidence type="ECO:0000256" key="16">
    <source>
        <dbReference type="ARBA" id="ARBA00022741"/>
    </source>
</evidence>
<keyword evidence="20" id="KW-0067">ATP-binding</keyword>
<evidence type="ECO:0000256" key="11">
    <source>
        <dbReference type="ARBA" id="ARBA00011738"/>
    </source>
</evidence>
<evidence type="ECO:0000256" key="2">
    <source>
        <dbReference type="ARBA" id="ARBA00004333"/>
    </source>
</evidence>
<evidence type="ECO:0000256" key="22">
    <source>
        <dbReference type="ARBA" id="ARBA00022989"/>
    </source>
</evidence>
<dbReference type="Pfam" id="PF16185">
    <property type="entry name" value="MTABC_N"/>
    <property type="match status" value="1"/>
</dbReference>
<dbReference type="InterPro" id="IPR003439">
    <property type="entry name" value="ABC_transporter-like_ATP-bd"/>
</dbReference>
<evidence type="ECO:0000256" key="18">
    <source>
        <dbReference type="ARBA" id="ARBA00022787"/>
    </source>
</evidence>
<evidence type="ECO:0000256" key="31">
    <source>
        <dbReference type="ARBA" id="ARBA00024439"/>
    </source>
</evidence>
<comment type="catalytic activity">
    <reaction evidence="38">
        <text>uroporphyrin III(in) + ATP + H2O = uroporphyrin III(out) + ADP + phosphate + H(+)</text>
        <dbReference type="Rhea" id="RHEA:66776"/>
        <dbReference type="ChEBI" id="CHEBI:15377"/>
        <dbReference type="ChEBI" id="CHEBI:15378"/>
        <dbReference type="ChEBI" id="CHEBI:30616"/>
        <dbReference type="ChEBI" id="CHEBI:43474"/>
        <dbReference type="ChEBI" id="CHEBI:167479"/>
        <dbReference type="ChEBI" id="CHEBI:456216"/>
    </reaction>
    <physiologicalReaction direction="left-to-right" evidence="38">
        <dbReference type="Rhea" id="RHEA:66777"/>
    </physiologicalReaction>
</comment>
<keyword evidence="22 41" id="KW-1133">Transmembrane helix</keyword>
<dbReference type="FunFam" id="1.20.1560.10:FF:000022">
    <property type="entry name" value="ATP-binding cassette sub-family B member 6, mitochondrial"/>
    <property type="match status" value="1"/>
</dbReference>
<dbReference type="InterPro" id="IPR027417">
    <property type="entry name" value="P-loop_NTPase"/>
</dbReference>
<dbReference type="CDD" id="cd18581">
    <property type="entry name" value="ABC_6TM_ABCB6"/>
    <property type="match status" value="1"/>
</dbReference>
<evidence type="ECO:0000256" key="34">
    <source>
        <dbReference type="ARBA" id="ARBA00047753"/>
    </source>
</evidence>
<evidence type="ECO:0000256" key="12">
    <source>
        <dbReference type="ARBA" id="ARBA00022448"/>
    </source>
</evidence>
<dbReference type="InterPro" id="IPR039421">
    <property type="entry name" value="Type_1_exporter"/>
</dbReference>
<dbReference type="SMART" id="SM00382">
    <property type="entry name" value="AAA"/>
    <property type="match status" value="1"/>
</dbReference>
<dbReference type="InterPro" id="IPR003593">
    <property type="entry name" value="AAA+_ATPase"/>
</dbReference>
<dbReference type="SUPFAM" id="SSF52540">
    <property type="entry name" value="P-loop containing nucleoside triphosphate hydrolases"/>
    <property type="match status" value="1"/>
</dbReference>
<evidence type="ECO:0000256" key="29">
    <source>
        <dbReference type="ARBA" id="ARBA00024363"/>
    </source>
</evidence>
<evidence type="ECO:0000256" key="39">
    <source>
        <dbReference type="ARBA" id="ARBA00048636"/>
    </source>
</evidence>
<evidence type="ECO:0000256" key="24">
    <source>
        <dbReference type="ARBA" id="ARBA00023128"/>
    </source>
</evidence>
<feature type="transmembrane region" description="Helical" evidence="41">
    <location>
        <begin position="97"/>
        <end position="119"/>
    </location>
</feature>
<dbReference type="FunFam" id="3.40.50.300:FF:000186">
    <property type="entry name" value="ATP-binding cassette sub-family B member 7, mitochondrial"/>
    <property type="match status" value="1"/>
</dbReference>
<evidence type="ECO:0000256" key="20">
    <source>
        <dbReference type="ARBA" id="ARBA00022840"/>
    </source>
</evidence>
<dbReference type="GO" id="GO:0005789">
    <property type="term" value="C:endoplasmic reticulum membrane"/>
    <property type="evidence" value="ECO:0007669"/>
    <property type="project" value="UniProtKB-SubCell"/>
</dbReference>
<comment type="catalytic activity">
    <reaction evidence="35">
        <text>uroporphyrin I(in) + ATP + H2O = uroporphyrin I(out) + ADP + phosphate + H(+)</text>
        <dbReference type="Rhea" id="RHEA:66772"/>
        <dbReference type="ChEBI" id="CHEBI:15377"/>
        <dbReference type="ChEBI" id="CHEBI:15378"/>
        <dbReference type="ChEBI" id="CHEBI:30616"/>
        <dbReference type="ChEBI" id="CHEBI:43474"/>
        <dbReference type="ChEBI" id="CHEBI:167480"/>
        <dbReference type="ChEBI" id="CHEBI:456216"/>
    </reaction>
    <physiologicalReaction direction="left-to-right" evidence="35">
        <dbReference type="Rhea" id="RHEA:66773"/>
    </physiologicalReaction>
</comment>
<evidence type="ECO:0000256" key="37">
    <source>
        <dbReference type="ARBA" id="ARBA00048455"/>
    </source>
</evidence>
<evidence type="ECO:0000256" key="30">
    <source>
        <dbReference type="ARBA" id="ARBA00024385"/>
    </source>
</evidence>
<dbReference type="PANTHER" id="PTHR24221">
    <property type="entry name" value="ATP-BINDING CASSETTE SUB-FAMILY B"/>
    <property type="match status" value="1"/>
</dbReference>
<evidence type="ECO:0000256" key="13">
    <source>
        <dbReference type="ARBA" id="ARBA00022475"/>
    </source>
</evidence>
<dbReference type="GO" id="GO:0005765">
    <property type="term" value="C:lysosomal membrane"/>
    <property type="evidence" value="ECO:0007669"/>
    <property type="project" value="UniProtKB-SubCell"/>
</dbReference>
<feature type="transmembrane region" description="Helical" evidence="41">
    <location>
        <begin position="203"/>
        <end position="221"/>
    </location>
</feature>
<evidence type="ECO:0000256" key="7">
    <source>
        <dbReference type="ARBA" id="ARBA00004550"/>
    </source>
</evidence>
<dbReference type="PANTHER" id="PTHR24221:SF654">
    <property type="entry name" value="ATP-BINDING CASSETTE SUB-FAMILY B MEMBER 6"/>
    <property type="match status" value="1"/>
</dbReference>
<dbReference type="PROSITE" id="PS00211">
    <property type="entry name" value="ABC_TRANSPORTER_1"/>
    <property type="match status" value="1"/>
</dbReference>
<proteinExistence type="inferred from homology"/>
<evidence type="ECO:0000256" key="25">
    <source>
        <dbReference type="ARBA" id="ARBA00023136"/>
    </source>
</evidence>
<comment type="subcellular location">
    <subcellularLocation>
        <location evidence="8">Cell membrane</location>
        <topology evidence="8">Multi-pass membrane protein</topology>
    </subcellularLocation>
    <subcellularLocation>
        <location evidence="1">Early endosome membrane</location>
    </subcellularLocation>
    <subcellularLocation>
        <location evidence="6">Endoplasmic reticulum membrane</location>
        <topology evidence="6">Multi-pass membrane protein</topology>
    </subcellularLocation>
    <subcellularLocation>
        <location evidence="3">Endosome membrane</location>
        <topology evidence="3">Multi-pass membrane protein</topology>
    </subcellularLocation>
    <subcellularLocation>
        <location evidence="2">Endosome</location>
        <location evidence="2">Multivesicular body membrane</location>
    </subcellularLocation>
    <subcellularLocation>
        <location evidence="9">Golgi apparatus membrane</location>
        <topology evidence="9">Multi-pass membrane protein</topology>
    </subcellularLocation>
    <subcellularLocation>
        <location evidence="5">Late endosome membrane</location>
    </subcellularLocation>
    <subcellularLocation>
        <location evidence="10">Lysosome membrane</location>
    </subcellularLocation>
    <subcellularLocation>
        <location evidence="28">Melanosome membrane</location>
    </subcellularLocation>
    <subcellularLocation>
        <location evidence="4">Mitochondrion outer membrane</location>
        <topology evidence="4">Multi-pass membrane protein</topology>
    </subcellularLocation>
    <subcellularLocation>
        <location evidence="7">Secreted</location>
        <location evidence="7">Extracellular exosome</location>
    </subcellularLocation>
</comment>
<evidence type="ECO:0000259" key="42">
    <source>
        <dbReference type="PROSITE" id="PS50893"/>
    </source>
</evidence>
<feature type="transmembrane region" description="Helical" evidence="41">
    <location>
        <begin position="582"/>
        <end position="602"/>
    </location>
</feature>
<gene>
    <name evidence="44" type="ORF">NQ315_002265</name>
</gene>